<evidence type="ECO:0000313" key="2">
    <source>
        <dbReference type="Proteomes" id="UP001062846"/>
    </source>
</evidence>
<reference evidence="1" key="1">
    <citation type="submission" date="2022-02" db="EMBL/GenBank/DDBJ databases">
        <title>Plant Genome Project.</title>
        <authorList>
            <person name="Zhang R.-G."/>
        </authorList>
    </citation>
    <scope>NUCLEOTIDE SEQUENCE</scope>
    <source>
        <strain evidence="1">AT1</strain>
    </source>
</reference>
<sequence>MTAGRVVVTPILRATAVEPWGGDSGIGASHPVPFMEGDFLDSARPRDILDALGLDAEITAVLRSARTPKDQTLAF</sequence>
<dbReference type="EMBL" id="CM046396">
    <property type="protein sequence ID" value="KAI8538339.1"/>
    <property type="molecule type" value="Genomic_DNA"/>
</dbReference>
<gene>
    <name evidence="1" type="ORF">RHMOL_Rhmol09G0095000</name>
</gene>
<keyword evidence="2" id="KW-1185">Reference proteome</keyword>
<protein>
    <submittedName>
        <fullName evidence="1">Uncharacterized protein</fullName>
    </submittedName>
</protein>
<proteinExistence type="predicted"/>
<accession>A0ACC0MCM6</accession>
<dbReference type="Proteomes" id="UP001062846">
    <property type="component" value="Chromosome 9"/>
</dbReference>
<name>A0ACC0MCM6_RHOML</name>
<comment type="caution">
    <text evidence="1">The sequence shown here is derived from an EMBL/GenBank/DDBJ whole genome shotgun (WGS) entry which is preliminary data.</text>
</comment>
<evidence type="ECO:0000313" key="1">
    <source>
        <dbReference type="EMBL" id="KAI8538339.1"/>
    </source>
</evidence>
<organism evidence="1 2">
    <name type="scientific">Rhododendron molle</name>
    <name type="common">Chinese azalea</name>
    <name type="synonym">Azalea mollis</name>
    <dbReference type="NCBI Taxonomy" id="49168"/>
    <lineage>
        <taxon>Eukaryota</taxon>
        <taxon>Viridiplantae</taxon>
        <taxon>Streptophyta</taxon>
        <taxon>Embryophyta</taxon>
        <taxon>Tracheophyta</taxon>
        <taxon>Spermatophyta</taxon>
        <taxon>Magnoliopsida</taxon>
        <taxon>eudicotyledons</taxon>
        <taxon>Gunneridae</taxon>
        <taxon>Pentapetalae</taxon>
        <taxon>asterids</taxon>
        <taxon>Ericales</taxon>
        <taxon>Ericaceae</taxon>
        <taxon>Ericoideae</taxon>
        <taxon>Rhodoreae</taxon>
        <taxon>Rhododendron</taxon>
    </lineage>
</organism>